<reference evidence="2 3" key="1">
    <citation type="submission" date="2024-06" db="EMBL/GenBank/DDBJ databases">
        <title>A chromosome-level genome assembly of beet webworm, Loxostege sticticalis.</title>
        <authorList>
            <person name="Zhang Y."/>
        </authorList>
    </citation>
    <scope>NUCLEOTIDE SEQUENCE [LARGE SCALE GENOMIC DNA]</scope>
    <source>
        <strain evidence="2">AQ028</strain>
        <tissue evidence="2">Male pupae</tissue>
    </source>
</reference>
<comment type="caution">
    <text evidence="2">The sequence shown here is derived from an EMBL/GenBank/DDBJ whole genome shotgun (WGS) entry which is preliminary data.</text>
</comment>
<proteinExistence type="predicted"/>
<dbReference type="Proteomes" id="UP001549921">
    <property type="component" value="Unassembled WGS sequence"/>
</dbReference>
<sequence>MLRILFVVCVISKVHSHAVPLIYAAPSAVSHQSRIDIKHSPALISTPLIYSPATIFTSHPKEASETVLTPLFTSDTVFTPIALSFYHNLPLARALQHPISIDIVESPKKEDGENIDILPQEEKEISTEGAISMEKVSENIIQDNNESQNVEVLSENVTDQPQGELIVVESQT</sequence>
<organism evidence="2 3">
    <name type="scientific">Loxostege sticticalis</name>
    <name type="common">Beet webworm moth</name>
    <dbReference type="NCBI Taxonomy" id="481309"/>
    <lineage>
        <taxon>Eukaryota</taxon>
        <taxon>Metazoa</taxon>
        <taxon>Ecdysozoa</taxon>
        <taxon>Arthropoda</taxon>
        <taxon>Hexapoda</taxon>
        <taxon>Insecta</taxon>
        <taxon>Pterygota</taxon>
        <taxon>Neoptera</taxon>
        <taxon>Endopterygota</taxon>
        <taxon>Lepidoptera</taxon>
        <taxon>Glossata</taxon>
        <taxon>Ditrysia</taxon>
        <taxon>Pyraloidea</taxon>
        <taxon>Crambidae</taxon>
        <taxon>Pyraustinae</taxon>
        <taxon>Loxostege</taxon>
    </lineage>
</organism>
<keyword evidence="1" id="KW-0732">Signal</keyword>
<evidence type="ECO:0000256" key="1">
    <source>
        <dbReference type="SAM" id="SignalP"/>
    </source>
</evidence>
<dbReference type="AlphaFoldDB" id="A0ABD0SST9"/>
<name>A0ABD0SST9_LOXSC</name>
<protein>
    <submittedName>
        <fullName evidence="2">Uncharacterized protein</fullName>
    </submittedName>
</protein>
<feature type="signal peptide" evidence="1">
    <location>
        <begin position="1"/>
        <end position="16"/>
    </location>
</feature>
<feature type="chain" id="PRO_5044769581" evidence="1">
    <location>
        <begin position="17"/>
        <end position="172"/>
    </location>
</feature>
<evidence type="ECO:0000313" key="2">
    <source>
        <dbReference type="EMBL" id="KAL0822602.1"/>
    </source>
</evidence>
<gene>
    <name evidence="2" type="ORF">ABMA28_004640</name>
</gene>
<dbReference type="EMBL" id="JBEDNZ010000016">
    <property type="protein sequence ID" value="KAL0822602.1"/>
    <property type="molecule type" value="Genomic_DNA"/>
</dbReference>
<evidence type="ECO:0000313" key="3">
    <source>
        <dbReference type="Proteomes" id="UP001549921"/>
    </source>
</evidence>
<accession>A0ABD0SST9</accession>